<sequence length="607" mass="64183">MKLPSKILWLAAHLGHVSGSIPLQAHDAAFKTHTTRASHIFASSHSVAQRQPTAKPALSHMYALSHTFALRQDTAALVLHINVSPVPTVVHGSMAMLPASIIITSTPGNSPTALFRHAAGILQEARITTVTSVLRPANITTSKPTDIESTYLPVLSMTSIVDELVTVTTIPLITSSIPVPQSQVQGSTTTEPSFVLAPLTTATSILTPTSTFTSTSAIPLIVPSSGSYSYLGCFREGLTTRALGEAFFPNDLNTIEKCAAACFPYVYAGVEFSRECWCGNIMEEAVPKISDEFCNMPCAGDEKELCGGIVALGIYIRGKLASSDPNPTLKSTSRLARTSIATSRPIMSSTAASSAASTGPASTPSLFSLSKTSLSRSDPEIPTASSSSPQIFSPTPIFSSPSISTAPVQNMKIMITTHMTETKIITISSTGCRTRNSTSIASLPSLKMPSPPSGSTFTTFSSVATFQTPLIPTSAARVPYSFQALPSQHAPTTKHALTSTIKLNPRPLSGIKKELVPGISTTSQRPSHTALPALDMPISTFSFSLLSTPNSISRKIYGTSTLAQSTIHTSFSTQAGFVFTSDTSSSQRTGVGKTGIWFGLWVLLFIF</sequence>
<feature type="compositionally biased region" description="Low complexity" evidence="2">
    <location>
        <begin position="382"/>
        <end position="393"/>
    </location>
</feature>
<proteinExistence type="predicted"/>
<dbReference type="SMART" id="SM00321">
    <property type="entry name" value="WSC"/>
    <property type="match status" value="1"/>
</dbReference>
<dbReference type="Proteomes" id="UP000178912">
    <property type="component" value="Unassembled WGS sequence"/>
</dbReference>
<reference evidence="6" key="1">
    <citation type="submission" date="2016-03" db="EMBL/GenBank/DDBJ databases">
        <authorList>
            <person name="Guldener U."/>
        </authorList>
    </citation>
    <scope>NUCLEOTIDE SEQUENCE [LARGE SCALE GENOMIC DNA]</scope>
    <source>
        <strain evidence="6">04CH-RAC-A.6.1</strain>
    </source>
</reference>
<dbReference type="PANTHER" id="PTHR45964:SF5">
    <property type="entry name" value="WSCD FAMILY MEMBER CG9164"/>
    <property type="match status" value="1"/>
</dbReference>
<dbReference type="OrthoDB" id="5985073at2759"/>
<evidence type="ECO:0000256" key="2">
    <source>
        <dbReference type="SAM" id="MobiDB-lite"/>
    </source>
</evidence>
<keyword evidence="6" id="KW-1185">Reference proteome</keyword>
<dbReference type="EMBL" id="FJUX01000062">
    <property type="protein sequence ID" value="CZT03549.1"/>
    <property type="molecule type" value="Genomic_DNA"/>
</dbReference>
<dbReference type="Pfam" id="PF01822">
    <property type="entry name" value="WSC"/>
    <property type="match status" value="1"/>
</dbReference>
<organism evidence="5 6">
    <name type="scientific">Rhynchosporium agropyri</name>
    <dbReference type="NCBI Taxonomy" id="914238"/>
    <lineage>
        <taxon>Eukaryota</taxon>
        <taxon>Fungi</taxon>
        <taxon>Dikarya</taxon>
        <taxon>Ascomycota</taxon>
        <taxon>Pezizomycotina</taxon>
        <taxon>Leotiomycetes</taxon>
        <taxon>Helotiales</taxon>
        <taxon>Ploettnerulaceae</taxon>
        <taxon>Rhynchosporium</taxon>
    </lineage>
</organism>
<dbReference type="PROSITE" id="PS51212">
    <property type="entry name" value="WSC"/>
    <property type="match status" value="1"/>
</dbReference>
<evidence type="ECO:0000256" key="3">
    <source>
        <dbReference type="SAM" id="SignalP"/>
    </source>
</evidence>
<gene>
    <name evidence="5" type="ORF">RAG0_10267</name>
</gene>
<dbReference type="AlphaFoldDB" id="A0A1E1KZ68"/>
<evidence type="ECO:0000256" key="1">
    <source>
        <dbReference type="ARBA" id="ARBA00022737"/>
    </source>
</evidence>
<keyword evidence="3" id="KW-0732">Signal</keyword>
<feature type="domain" description="WSC" evidence="4">
    <location>
        <begin position="227"/>
        <end position="318"/>
    </location>
</feature>
<dbReference type="InterPro" id="IPR002889">
    <property type="entry name" value="WSC_carb-bd"/>
</dbReference>
<feature type="chain" id="PRO_5009446513" description="WSC domain-containing protein" evidence="3">
    <location>
        <begin position="20"/>
        <end position="607"/>
    </location>
</feature>
<feature type="region of interest" description="Disordered" evidence="2">
    <location>
        <begin position="369"/>
        <end position="393"/>
    </location>
</feature>
<feature type="signal peptide" evidence="3">
    <location>
        <begin position="1"/>
        <end position="19"/>
    </location>
</feature>
<protein>
    <recommendedName>
        <fullName evidence="4">WSC domain-containing protein</fullName>
    </recommendedName>
</protein>
<evidence type="ECO:0000259" key="4">
    <source>
        <dbReference type="PROSITE" id="PS51212"/>
    </source>
</evidence>
<evidence type="ECO:0000313" key="5">
    <source>
        <dbReference type="EMBL" id="CZT03549.1"/>
    </source>
</evidence>
<accession>A0A1E1KZ68</accession>
<evidence type="ECO:0000313" key="6">
    <source>
        <dbReference type="Proteomes" id="UP000178912"/>
    </source>
</evidence>
<dbReference type="PANTHER" id="PTHR45964">
    <property type="entry name" value="WSCD FAMILY MEMBER CG9164"/>
    <property type="match status" value="1"/>
</dbReference>
<dbReference type="InterPro" id="IPR051589">
    <property type="entry name" value="Sialate-O-sulfotransferase"/>
</dbReference>
<name>A0A1E1KZ68_9HELO</name>
<keyword evidence="1" id="KW-0677">Repeat</keyword>